<keyword evidence="1" id="KW-0489">Methyltransferase</keyword>
<dbReference type="Proteomes" id="UP000216913">
    <property type="component" value="Unassembled WGS sequence"/>
</dbReference>
<evidence type="ECO:0008006" key="6">
    <source>
        <dbReference type="Google" id="ProtNLM"/>
    </source>
</evidence>
<dbReference type="GO" id="GO:0008757">
    <property type="term" value="F:S-adenosylmethionine-dependent methyltransferase activity"/>
    <property type="evidence" value="ECO:0007669"/>
    <property type="project" value="TreeGrafter"/>
</dbReference>
<keyword evidence="2" id="KW-0808">Transferase</keyword>
<keyword evidence="5" id="KW-1185">Reference proteome</keyword>
<dbReference type="AlphaFoldDB" id="A0A261TYZ8"/>
<organism evidence="4 5">
    <name type="scientific">Bordetella genomosp. 5</name>
    <dbReference type="NCBI Taxonomy" id="1395608"/>
    <lineage>
        <taxon>Bacteria</taxon>
        <taxon>Pseudomonadati</taxon>
        <taxon>Pseudomonadota</taxon>
        <taxon>Betaproteobacteria</taxon>
        <taxon>Burkholderiales</taxon>
        <taxon>Alcaligenaceae</taxon>
        <taxon>Bordetella</taxon>
    </lineage>
</organism>
<protein>
    <recommendedName>
        <fullName evidence="6">Methyltransferase</fullName>
    </recommendedName>
</protein>
<dbReference type="PANTHER" id="PTHR10509:SF14">
    <property type="entry name" value="CAFFEOYL-COA O-METHYLTRANSFERASE 3-RELATED"/>
    <property type="match status" value="1"/>
</dbReference>
<dbReference type="Pfam" id="PF01596">
    <property type="entry name" value="Methyltransf_3"/>
    <property type="match status" value="1"/>
</dbReference>
<dbReference type="InterPro" id="IPR002935">
    <property type="entry name" value="SAM_O-MeTrfase"/>
</dbReference>
<accession>A0A261TYZ8</accession>
<dbReference type="InterPro" id="IPR050362">
    <property type="entry name" value="Cation-dep_OMT"/>
</dbReference>
<dbReference type="OrthoDB" id="9799672at2"/>
<dbReference type="SUPFAM" id="SSF53335">
    <property type="entry name" value="S-adenosyl-L-methionine-dependent methyltransferases"/>
    <property type="match status" value="1"/>
</dbReference>
<gene>
    <name evidence="4" type="ORF">CAL25_00330</name>
</gene>
<evidence type="ECO:0000256" key="3">
    <source>
        <dbReference type="ARBA" id="ARBA00022691"/>
    </source>
</evidence>
<keyword evidence="3" id="KW-0949">S-adenosyl-L-methionine</keyword>
<sequence>MNPPTDSLRWQALDTYFAQTLHLSDAQLDDALARARDAGLPAHEVAPNQAKLLQLFARMCGARRILEIGTLGGYSALCMARALPPGGELITLEADALRASVARETFRATGMSGCITLIEGDARETLAALARVGTAPFDMVFIDADKADNLVYLRLVMPLLRRGSVIVADNIARAGRLADAAAADDADVRGAHAFFTEAARDLRLDITALQTVGEKGWDGFALAVVTA</sequence>
<dbReference type="EMBL" id="NEVP01000001">
    <property type="protein sequence ID" value="OZI54906.1"/>
    <property type="molecule type" value="Genomic_DNA"/>
</dbReference>
<dbReference type="PANTHER" id="PTHR10509">
    <property type="entry name" value="O-METHYLTRANSFERASE-RELATED"/>
    <property type="match status" value="1"/>
</dbReference>
<dbReference type="RefSeq" id="WP_094797971.1">
    <property type="nucleotide sequence ID" value="NZ_NEVP01000001.1"/>
</dbReference>
<dbReference type="GO" id="GO:0008171">
    <property type="term" value="F:O-methyltransferase activity"/>
    <property type="evidence" value="ECO:0007669"/>
    <property type="project" value="InterPro"/>
</dbReference>
<evidence type="ECO:0000256" key="1">
    <source>
        <dbReference type="ARBA" id="ARBA00022603"/>
    </source>
</evidence>
<evidence type="ECO:0000313" key="5">
    <source>
        <dbReference type="Proteomes" id="UP000216913"/>
    </source>
</evidence>
<dbReference type="Gene3D" id="3.40.50.150">
    <property type="entry name" value="Vaccinia Virus protein VP39"/>
    <property type="match status" value="1"/>
</dbReference>
<proteinExistence type="predicted"/>
<dbReference type="InterPro" id="IPR029063">
    <property type="entry name" value="SAM-dependent_MTases_sf"/>
</dbReference>
<evidence type="ECO:0000256" key="2">
    <source>
        <dbReference type="ARBA" id="ARBA00022679"/>
    </source>
</evidence>
<evidence type="ECO:0000313" key="4">
    <source>
        <dbReference type="EMBL" id="OZI54906.1"/>
    </source>
</evidence>
<comment type="caution">
    <text evidence="4">The sequence shown here is derived from an EMBL/GenBank/DDBJ whole genome shotgun (WGS) entry which is preliminary data.</text>
</comment>
<dbReference type="GO" id="GO:0032259">
    <property type="term" value="P:methylation"/>
    <property type="evidence" value="ECO:0007669"/>
    <property type="project" value="UniProtKB-KW"/>
</dbReference>
<dbReference type="PROSITE" id="PS51682">
    <property type="entry name" value="SAM_OMT_I"/>
    <property type="match status" value="1"/>
</dbReference>
<reference evidence="4 5" key="1">
    <citation type="submission" date="2017-05" db="EMBL/GenBank/DDBJ databases">
        <title>Complete and WGS of Bordetella genogroups.</title>
        <authorList>
            <person name="Spilker T."/>
            <person name="LiPuma J."/>
        </authorList>
    </citation>
    <scope>NUCLEOTIDE SEQUENCE [LARGE SCALE GENOMIC DNA]</scope>
    <source>
        <strain evidence="4 5">AU10456</strain>
    </source>
</reference>
<name>A0A261TYZ8_9BORD</name>